<dbReference type="Proteomes" id="UP000332515">
    <property type="component" value="Unassembled WGS sequence"/>
</dbReference>
<comment type="caution">
    <text evidence="1">The sequence shown here is derived from an EMBL/GenBank/DDBJ whole genome shotgun (WGS) entry which is preliminary data.</text>
</comment>
<dbReference type="RefSeq" id="WP_153484978.1">
    <property type="nucleotide sequence ID" value="NZ_VWNA01000001.1"/>
</dbReference>
<evidence type="ECO:0000313" key="1">
    <source>
        <dbReference type="EMBL" id="MQT14374.1"/>
    </source>
</evidence>
<keyword evidence="2" id="KW-1185">Reference proteome</keyword>
<name>A0A6A7Y5B6_9HYPH</name>
<reference evidence="1 2" key="1">
    <citation type="submission" date="2019-09" db="EMBL/GenBank/DDBJ databases">
        <title>Segnochrobactrum spirostomi gen. nov., sp. nov., isolated from the ciliate Spirostomum cf. yagiui and description of a novel family, Segnochrobactraceae fam. nov. within the order Rhizobiales of the class Alphaproteobacteria.</title>
        <authorList>
            <person name="Akter S."/>
            <person name="Shazib S.U.A."/>
            <person name="Shin M.K."/>
        </authorList>
    </citation>
    <scope>NUCLEOTIDE SEQUENCE [LARGE SCALE GENOMIC DNA]</scope>
    <source>
        <strain evidence="1 2">Sp-1</strain>
    </source>
</reference>
<proteinExistence type="predicted"/>
<gene>
    <name evidence="1" type="ORF">F0357_17310</name>
</gene>
<organism evidence="1 2">
    <name type="scientific">Segnochrobactrum spirostomi</name>
    <dbReference type="NCBI Taxonomy" id="2608987"/>
    <lineage>
        <taxon>Bacteria</taxon>
        <taxon>Pseudomonadati</taxon>
        <taxon>Pseudomonadota</taxon>
        <taxon>Alphaproteobacteria</taxon>
        <taxon>Hyphomicrobiales</taxon>
        <taxon>Segnochrobactraceae</taxon>
        <taxon>Segnochrobactrum</taxon>
    </lineage>
</organism>
<sequence>MLARTHIVGRSTRLVCVVCRVGLRNEHRMISIRRISVCRIRRNRLSDGRAAQDCQCRADEENFLHVFFLSHAPTRERTKDGKSDAKTDDKFVRLRRMLEVSKVPAGGSFLATVRFARRTPP</sequence>
<dbReference type="EMBL" id="VWNA01000001">
    <property type="protein sequence ID" value="MQT14374.1"/>
    <property type="molecule type" value="Genomic_DNA"/>
</dbReference>
<dbReference type="AlphaFoldDB" id="A0A6A7Y5B6"/>
<protein>
    <submittedName>
        <fullName evidence="1">Uncharacterized protein</fullName>
    </submittedName>
</protein>
<accession>A0A6A7Y5B6</accession>
<evidence type="ECO:0000313" key="2">
    <source>
        <dbReference type="Proteomes" id="UP000332515"/>
    </source>
</evidence>